<evidence type="ECO:0000313" key="11">
    <source>
        <dbReference type="Proteomes" id="UP000750334"/>
    </source>
</evidence>
<dbReference type="GO" id="GO:0008270">
    <property type="term" value="F:zinc ion binding"/>
    <property type="evidence" value="ECO:0007669"/>
    <property type="project" value="UniProtKB-KW"/>
</dbReference>
<evidence type="ECO:0000313" key="10">
    <source>
        <dbReference type="EMBL" id="KAG0654007.1"/>
    </source>
</evidence>
<dbReference type="GO" id="GO:0000981">
    <property type="term" value="F:DNA-binding transcription factor activity, RNA polymerase II-specific"/>
    <property type="evidence" value="ECO:0007669"/>
    <property type="project" value="TreeGrafter"/>
</dbReference>
<feature type="region of interest" description="Disordered" evidence="8">
    <location>
        <begin position="342"/>
        <end position="374"/>
    </location>
</feature>
<protein>
    <recommendedName>
        <fullName evidence="9">C2H2-type domain-containing protein</fullName>
    </recommendedName>
</protein>
<dbReference type="PANTHER" id="PTHR23226:SF405">
    <property type="entry name" value="GASTRULA ZINC FINGER PROTEIN XLCGF26.1-LIKE-RELATED"/>
    <property type="match status" value="1"/>
</dbReference>
<evidence type="ECO:0000256" key="1">
    <source>
        <dbReference type="ARBA" id="ARBA00004123"/>
    </source>
</evidence>
<dbReference type="EMBL" id="PUHR01000376">
    <property type="protein sequence ID" value="KAG0654007.1"/>
    <property type="molecule type" value="Genomic_DNA"/>
</dbReference>
<evidence type="ECO:0000256" key="8">
    <source>
        <dbReference type="SAM" id="MobiDB-lite"/>
    </source>
</evidence>
<dbReference type="FunFam" id="3.30.160.60:FF:000052">
    <property type="entry name" value="zinc finger protein 546 isoform X1"/>
    <property type="match status" value="1"/>
</dbReference>
<keyword evidence="6" id="KW-0539">Nucleus</keyword>
<feature type="domain" description="C2H2-type" evidence="9">
    <location>
        <begin position="321"/>
        <end position="350"/>
    </location>
</feature>
<dbReference type="Gene3D" id="3.30.160.60">
    <property type="entry name" value="Classic Zinc Finger"/>
    <property type="match status" value="2"/>
</dbReference>
<dbReference type="PROSITE" id="PS00028">
    <property type="entry name" value="ZINC_FINGER_C2H2_1"/>
    <property type="match status" value="2"/>
</dbReference>
<evidence type="ECO:0000256" key="4">
    <source>
        <dbReference type="ARBA" id="ARBA00022771"/>
    </source>
</evidence>
<evidence type="ECO:0000256" key="3">
    <source>
        <dbReference type="ARBA" id="ARBA00022737"/>
    </source>
</evidence>
<organism evidence="10 11">
    <name type="scientific">Maudiozyma exigua</name>
    <name type="common">Yeast</name>
    <name type="synonym">Kazachstania exigua</name>
    <dbReference type="NCBI Taxonomy" id="34358"/>
    <lineage>
        <taxon>Eukaryota</taxon>
        <taxon>Fungi</taxon>
        <taxon>Dikarya</taxon>
        <taxon>Ascomycota</taxon>
        <taxon>Saccharomycotina</taxon>
        <taxon>Saccharomycetes</taxon>
        <taxon>Saccharomycetales</taxon>
        <taxon>Saccharomycetaceae</taxon>
        <taxon>Maudiozyma</taxon>
    </lineage>
</organism>
<dbReference type="Proteomes" id="UP000750334">
    <property type="component" value="Unassembled WGS sequence"/>
</dbReference>
<evidence type="ECO:0000256" key="6">
    <source>
        <dbReference type="ARBA" id="ARBA00023242"/>
    </source>
</evidence>
<evidence type="ECO:0000256" key="5">
    <source>
        <dbReference type="ARBA" id="ARBA00022833"/>
    </source>
</evidence>
<dbReference type="OrthoDB" id="6077919at2759"/>
<accession>A0A9P6VT09</accession>
<keyword evidence="3" id="KW-0677">Repeat</keyword>
<dbReference type="SMART" id="SM00355">
    <property type="entry name" value="ZnF_C2H2"/>
    <property type="match status" value="2"/>
</dbReference>
<keyword evidence="11" id="KW-1185">Reference proteome</keyword>
<comment type="subcellular location">
    <subcellularLocation>
        <location evidence="1">Nucleus</location>
    </subcellularLocation>
</comment>
<gene>
    <name evidence="10" type="ORF">C6P45_003555</name>
</gene>
<feature type="compositionally biased region" description="Basic and acidic residues" evidence="8">
    <location>
        <begin position="360"/>
        <end position="374"/>
    </location>
</feature>
<keyword evidence="4 7" id="KW-0863">Zinc-finger</keyword>
<dbReference type="PANTHER" id="PTHR23226">
    <property type="entry name" value="ZINC FINGER AND SCAN DOMAIN-CONTAINING"/>
    <property type="match status" value="1"/>
</dbReference>
<dbReference type="GO" id="GO:0000978">
    <property type="term" value="F:RNA polymerase II cis-regulatory region sequence-specific DNA binding"/>
    <property type="evidence" value="ECO:0007669"/>
    <property type="project" value="TreeGrafter"/>
</dbReference>
<dbReference type="InterPro" id="IPR013087">
    <property type="entry name" value="Znf_C2H2_type"/>
</dbReference>
<proteinExistence type="predicted"/>
<dbReference type="GO" id="GO:0005634">
    <property type="term" value="C:nucleus"/>
    <property type="evidence" value="ECO:0007669"/>
    <property type="project" value="UniProtKB-SubCell"/>
</dbReference>
<reference evidence="10 11" key="1">
    <citation type="submission" date="2020-11" db="EMBL/GenBank/DDBJ databases">
        <title>Kefir isolates.</title>
        <authorList>
            <person name="Marcisauskas S."/>
            <person name="Kim Y."/>
            <person name="Blasche S."/>
        </authorList>
    </citation>
    <scope>NUCLEOTIDE SEQUENCE [LARGE SCALE GENOMIC DNA]</scope>
    <source>
        <strain evidence="10 11">OG2</strain>
    </source>
</reference>
<dbReference type="AlphaFoldDB" id="A0A9P6VT09"/>
<evidence type="ECO:0000256" key="2">
    <source>
        <dbReference type="ARBA" id="ARBA00022723"/>
    </source>
</evidence>
<keyword evidence="5" id="KW-0862">Zinc</keyword>
<sequence length="374" mass="43067">MNNINDPNRSLSQKPQFISYYPYPNTLIPYRMQPSYWTHVQPQLQTESYQYPEVFSVYPQHQLISVDQQVNPRISNWATNELIIPTVAQPIYHQGPPMCTPAENHTIFKPNNYNMNVDKVQPSITNSHYWPRNNIKIEKDMLPPLGSIFPQRQSNPFSYFNTPTSTFGATVMGNNGRSDLSPIGTTVASNFDAGIIQKDDLKIPIPETHVTNINPEVSTEQKTQYIMKDTSIYKHNDSENQTKFKISNFNIAEKSIPKPVSLEPAVKVQKSDQTGMQSFQNVSLNDITLIRGRQCNLCGKTFSRPSTLRTHHRIHTGETPFKCSWVGCNKRFNIRSNMLRHQKSHQNKIDRLNQRQAKSSKTDIKKKEITKMER</sequence>
<dbReference type="FunFam" id="3.30.160.60:FF:001102">
    <property type="entry name" value="Transcription factor IIIA"/>
    <property type="match status" value="1"/>
</dbReference>
<dbReference type="Pfam" id="PF00096">
    <property type="entry name" value="zf-C2H2"/>
    <property type="match status" value="2"/>
</dbReference>
<feature type="domain" description="C2H2-type" evidence="9">
    <location>
        <begin position="293"/>
        <end position="320"/>
    </location>
</feature>
<comment type="caution">
    <text evidence="10">The sequence shown here is derived from an EMBL/GenBank/DDBJ whole genome shotgun (WGS) entry which is preliminary data.</text>
</comment>
<dbReference type="SUPFAM" id="SSF57667">
    <property type="entry name" value="beta-beta-alpha zinc fingers"/>
    <property type="match status" value="1"/>
</dbReference>
<evidence type="ECO:0000259" key="9">
    <source>
        <dbReference type="PROSITE" id="PS50157"/>
    </source>
</evidence>
<keyword evidence="2" id="KW-0479">Metal-binding</keyword>
<dbReference type="PROSITE" id="PS50157">
    <property type="entry name" value="ZINC_FINGER_C2H2_2"/>
    <property type="match status" value="2"/>
</dbReference>
<dbReference type="InterPro" id="IPR036236">
    <property type="entry name" value="Znf_C2H2_sf"/>
</dbReference>
<name>A0A9P6VT09_MAUEX</name>
<evidence type="ECO:0000256" key="7">
    <source>
        <dbReference type="PROSITE-ProRule" id="PRU00042"/>
    </source>
</evidence>